<sequence length="464" mass="48195">MTRRQTLLTGGAALLAGAAPRAAWGRTEADVLIIGAGLAGLHAASLLEAQGVRVIVIEGERRVGGCMHTLDDLPGAPEAGGVQIGSGYHRIIGLTKRHGIPLEPAPSIDRNVLYHIGGRSVTMADWPGSDANRLPAPERAIPPGALGPAFGARMAALPTPQSWMEPNAAALDISYAAALAQAGASAEAIRLIDANLNGNSVHSLSALHVARTAAIFRASPGPLLMIGGGSQRLPEAMAATLATPPRLGQQVAAIAESPENVTVTLTNGKTITARHALCTIPFAALRTIPIEAPISRDLAALIAGLPYSRASFAYLAASDAFWKSDGLPETLWSDDPLIGRVFALGEDPPMLKVWLSGPNAGRLDRMPRDVAAGAIIARIEAARPAARGKLRLARLFSWQRSPMARGIYHHIAPGQAATLAAGCRARGNRLHFAGEHLAQGSSGMEGSLESAEQAVATMLGRLGT</sequence>
<comment type="catalytic activity">
    <reaction evidence="8">
        <text>L-tryptophan + O2 = indole-3-acetamide + CO2 + H2O</text>
        <dbReference type="Rhea" id="RHEA:16165"/>
        <dbReference type="ChEBI" id="CHEBI:15377"/>
        <dbReference type="ChEBI" id="CHEBI:15379"/>
        <dbReference type="ChEBI" id="CHEBI:16031"/>
        <dbReference type="ChEBI" id="CHEBI:16526"/>
        <dbReference type="ChEBI" id="CHEBI:57912"/>
        <dbReference type="EC" id="1.13.12.3"/>
    </reaction>
</comment>
<dbReference type="EMBL" id="JACIDT010000002">
    <property type="protein sequence ID" value="MBB3925177.1"/>
    <property type="molecule type" value="Genomic_DNA"/>
</dbReference>
<organism evidence="11 12">
    <name type="scientific">Sphingobium jiangsuense</name>
    <dbReference type="NCBI Taxonomy" id="870476"/>
    <lineage>
        <taxon>Bacteria</taxon>
        <taxon>Pseudomonadati</taxon>
        <taxon>Pseudomonadota</taxon>
        <taxon>Alphaproteobacteria</taxon>
        <taxon>Sphingomonadales</taxon>
        <taxon>Sphingomonadaceae</taxon>
        <taxon>Sphingobium</taxon>
    </lineage>
</organism>
<feature type="domain" description="Amine oxidase" evidence="10">
    <location>
        <begin position="38"/>
        <end position="458"/>
    </location>
</feature>
<keyword evidence="6 11" id="KW-0560">Oxidoreductase</keyword>
<dbReference type="PRINTS" id="PR00757">
    <property type="entry name" value="AMINEOXDASEF"/>
</dbReference>
<dbReference type="Gene3D" id="3.50.50.60">
    <property type="entry name" value="FAD/NAD(P)-binding domain"/>
    <property type="match status" value="1"/>
</dbReference>
<evidence type="ECO:0000259" key="10">
    <source>
        <dbReference type="Pfam" id="PF01593"/>
    </source>
</evidence>
<evidence type="ECO:0000256" key="8">
    <source>
        <dbReference type="ARBA" id="ARBA00047321"/>
    </source>
</evidence>
<feature type="binding site" evidence="9">
    <location>
        <position position="251"/>
    </location>
    <ligand>
        <name>FAD</name>
        <dbReference type="ChEBI" id="CHEBI:57692"/>
    </ligand>
</feature>
<evidence type="ECO:0000313" key="11">
    <source>
        <dbReference type="EMBL" id="MBB3925177.1"/>
    </source>
</evidence>
<evidence type="ECO:0000256" key="1">
    <source>
        <dbReference type="ARBA" id="ARBA00001974"/>
    </source>
</evidence>
<dbReference type="PANTHER" id="PTHR10742">
    <property type="entry name" value="FLAVIN MONOAMINE OXIDASE"/>
    <property type="match status" value="1"/>
</dbReference>
<gene>
    <name evidence="11" type="ORF">GGR43_000878</name>
</gene>
<name>A0A7W6BKC9_9SPHN</name>
<dbReference type="Pfam" id="PF01593">
    <property type="entry name" value="Amino_oxidase"/>
    <property type="match status" value="1"/>
</dbReference>
<evidence type="ECO:0000256" key="4">
    <source>
        <dbReference type="ARBA" id="ARBA00012535"/>
    </source>
</evidence>
<comment type="pathway">
    <text evidence="2">Plant hormone metabolism; auxin biosynthesis.</text>
</comment>
<dbReference type="AlphaFoldDB" id="A0A7W6BKC9"/>
<comment type="similarity">
    <text evidence="3">Belongs to the tryptophan 2-monooxygenase family.</text>
</comment>
<dbReference type="Gene3D" id="1.10.405.10">
    <property type="entry name" value="Guanine Nucleotide Dissociation Inhibitor, domain 1"/>
    <property type="match status" value="1"/>
</dbReference>
<dbReference type="EC" id="1.13.12.3" evidence="4"/>
<keyword evidence="7" id="KW-0073">Auxin biosynthesis</keyword>
<evidence type="ECO:0000256" key="2">
    <source>
        <dbReference type="ARBA" id="ARBA00004814"/>
    </source>
</evidence>
<dbReference type="Proteomes" id="UP000571950">
    <property type="component" value="Unassembled WGS sequence"/>
</dbReference>
<keyword evidence="12" id="KW-1185">Reference proteome</keyword>
<evidence type="ECO:0000313" key="12">
    <source>
        <dbReference type="Proteomes" id="UP000571950"/>
    </source>
</evidence>
<evidence type="ECO:0000256" key="5">
    <source>
        <dbReference type="ARBA" id="ARBA00017871"/>
    </source>
</evidence>
<dbReference type="PANTHER" id="PTHR10742:SF410">
    <property type="entry name" value="LYSINE-SPECIFIC HISTONE DEMETHYLASE 2"/>
    <property type="match status" value="1"/>
</dbReference>
<dbReference type="Gene3D" id="3.90.660.10">
    <property type="match status" value="1"/>
</dbReference>
<dbReference type="InterPro" id="IPR036188">
    <property type="entry name" value="FAD/NAD-bd_sf"/>
</dbReference>
<dbReference type="InterPro" id="IPR050281">
    <property type="entry name" value="Flavin_monoamine_oxidase"/>
</dbReference>
<evidence type="ECO:0000256" key="7">
    <source>
        <dbReference type="ARBA" id="ARBA00023070"/>
    </source>
</evidence>
<evidence type="ECO:0000256" key="9">
    <source>
        <dbReference type="PIRSR" id="PIRSR601613-1"/>
    </source>
</evidence>
<feature type="binding site" evidence="9">
    <location>
        <position position="435"/>
    </location>
    <ligand>
        <name>FAD</name>
        <dbReference type="ChEBI" id="CHEBI:57692"/>
    </ligand>
</feature>
<dbReference type="InterPro" id="IPR002937">
    <property type="entry name" value="Amino_oxidase"/>
</dbReference>
<dbReference type="RefSeq" id="WP_188070719.1">
    <property type="nucleotide sequence ID" value="NZ_BSPS01000050.1"/>
</dbReference>
<dbReference type="SUPFAM" id="SSF51905">
    <property type="entry name" value="FAD/NAD(P)-binding domain"/>
    <property type="match status" value="1"/>
</dbReference>
<dbReference type="InterPro" id="IPR001613">
    <property type="entry name" value="Flavin_amine_oxidase"/>
</dbReference>
<proteinExistence type="inferred from homology"/>
<evidence type="ECO:0000256" key="6">
    <source>
        <dbReference type="ARBA" id="ARBA00023002"/>
    </source>
</evidence>
<reference evidence="11 12" key="1">
    <citation type="submission" date="2020-08" db="EMBL/GenBank/DDBJ databases">
        <title>Genomic Encyclopedia of Type Strains, Phase IV (KMG-IV): sequencing the most valuable type-strain genomes for metagenomic binning, comparative biology and taxonomic classification.</title>
        <authorList>
            <person name="Goeker M."/>
        </authorList>
    </citation>
    <scope>NUCLEOTIDE SEQUENCE [LARGE SCALE GENOMIC DNA]</scope>
    <source>
        <strain evidence="11 12">DSM 26189</strain>
    </source>
</reference>
<accession>A0A7W6BKC9</accession>
<protein>
    <recommendedName>
        <fullName evidence="5">Tryptophan 2-monooxygenase</fullName>
        <ecNumber evidence="4">1.13.12.3</ecNumber>
    </recommendedName>
</protein>
<dbReference type="GO" id="GO:0050361">
    <property type="term" value="F:tryptophan 2-monooxygenase activity"/>
    <property type="evidence" value="ECO:0007669"/>
    <property type="project" value="UniProtKB-EC"/>
</dbReference>
<dbReference type="GO" id="GO:0009851">
    <property type="term" value="P:auxin biosynthetic process"/>
    <property type="evidence" value="ECO:0007669"/>
    <property type="project" value="UniProtKB-KW"/>
</dbReference>
<evidence type="ECO:0000256" key="3">
    <source>
        <dbReference type="ARBA" id="ARBA00005833"/>
    </source>
</evidence>
<comment type="caution">
    <text evidence="11">The sequence shown here is derived from an EMBL/GenBank/DDBJ whole genome shotgun (WGS) entry which is preliminary data.</text>
</comment>
<comment type="cofactor">
    <cofactor evidence="1">
        <name>FAD</name>
        <dbReference type="ChEBI" id="CHEBI:57692"/>
    </cofactor>
</comment>